<feature type="domain" description="CD-NTase associated protein 4-like DNA endonuclease" evidence="1">
    <location>
        <begin position="49"/>
        <end position="163"/>
    </location>
</feature>
<name>A0ABX9DF95_9RHOB</name>
<proteinExistence type="predicted"/>
<reference evidence="2 3" key="1">
    <citation type="submission" date="2017-01" db="EMBL/GenBank/DDBJ databases">
        <title>Genome sequence of Rhodovulum viride JA756.</title>
        <authorList>
            <person name="Lakshmi K.V."/>
            <person name="Tushar L.D."/>
            <person name="Sasikala C."/>
            <person name="Venkataramana C."/>
        </authorList>
    </citation>
    <scope>NUCLEOTIDE SEQUENCE [LARGE SCALE GENOMIC DNA]</scope>
    <source>
        <strain evidence="2 3">JA756</strain>
    </source>
</reference>
<dbReference type="InterPro" id="IPR025382">
    <property type="entry name" value="Cap4-like_endonuclease_dom"/>
</dbReference>
<dbReference type="RefSeq" id="WP_181498073.1">
    <property type="nucleotide sequence ID" value="NZ_MUAV01000019.1"/>
</dbReference>
<evidence type="ECO:0000259" key="1">
    <source>
        <dbReference type="Pfam" id="PF14130"/>
    </source>
</evidence>
<evidence type="ECO:0000313" key="3">
    <source>
        <dbReference type="Proteomes" id="UP000248659"/>
    </source>
</evidence>
<keyword evidence="3" id="KW-1185">Reference proteome</keyword>
<dbReference type="Pfam" id="PF14130">
    <property type="entry name" value="Cap4_nuclease"/>
    <property type="match status" value="1"/>
</dbReference>
<comment type="caution">
    <text evidence="2">The sequence shown here is derived from an EMBL/GenBank/DDBJ whole genome shotgun (WGS) entry which is preliminary data.</text>
</comment>
<accession>A0ABX9DF95</accession>
<evidence type="ECO:0000313" key="2">
    <source>
        <dbReference type="EMBL" id="RAP40409.1"/>
    </source>
</evidence>
<gene>
    <name evidence="2" type="ORF">BYZ73_15130</name>
</gene>
<dbReference type="Proteomes" id="UP000248659">
    <property type="component" value="Unassembled WGS sequence"/>
</dbReference>
<organism evidence="2 3">
    <name type="scientific">Rhodovulum viride</name>
    <dbReference type="NCBI Taxonomy" id="1231134"/>
    <lineage>
        <taxon>Bacteria</taxon>
        <taxon>Pseudomonadati</taxon>
        <taxon>Pseudomonadota</taxon>
        <taxon>Alphaproteobacteria</taxon>
        <taxon>Rhodobacterales</taxon>
        <taxon>Paracoccaceae</taxon>
        <taxon>Rhodovulum</taxon>
    </lineage>
</organism>
<dbReference type="EMBL" id="MUAV01000019">
    <property type="protein sequence ID" value="RAP40409.1"/>
    <property type="molecule type" value="Genomic_DNA"/>
</dbReference>
<sequence length="414" mass="46664">MRLQSSRGLKRLWCEEYRVGWYRLTESEPQAQQVTSWPSVDSVPPVEEGGPIARRGFTYQDEIAVGFLLEMIADEQLTKIHFESHDDLVLVRSPMSGTTLRAEYVQVKAGEPEKLWSVADVCQRKKKEVGTSIFEISLGRDRHAEISSFRIVTLRPIMAALMPLSYPFGAEGRDPSCETMVSLQMEMDSRCPGCQSRKRNGSRYWLENCFWDVRHDFHAVERANRLQIFELAQKSGQPLLIEQVDVLLNEMRAWVKGAGDAKWHPDKAKKIVHRDQAVDWWRGRLTKLAQVNVASGGALAEKMADASIPSEVLAMAIELRLDYAAKVRTPTYMPPEESEDLQARVKSTVQSLSADLAAGILDLSGAQFHALCLQKLDALNNERPVGARDQGAFLKGCLYDIADRCLLRFNGLRT</sequence>
<protein>
    <recommendedName>
        <fullName evidence="1">CD-NTase associated protein 4-like DNA endonuclease domain-containing protein</fullName>
    </recommendedName>
</protein>